<keyword evidence="9" id="KW-0472">Membrane</keyword>
<dbReference type="Gene3D" id="3.30.379.10">
    <property type="entry name" value="Chitobiase/beta-hexosaminidase domain 2-like"/>
    <property type="match status" value="1"/>
</dbReference>
<dbReference type="InterPro" id="IPR029018">
    <property type="entry name" value="Hex-like_dom2"/>
</dbReference>
<feature type="transmembrane region" description="Helical" evidence="9">
    <location>
        <begin position="20"/>
        <end position="36"/>
    </location>
</feature>
<dbReference type="EC" id="3.2.1.52" evidence="7"/>
<dbReference type="Pfam" id="PF00728">
    <property type="entry name" value="Glyco_hydro_20"/>
    <property type="match status" value="1"/>
</dbReference>
<feature type="domain" description="Glycoside hydrolase family 20 catalytic" evidence="10">
    <location>
        <begin position="250"/>
        <end position="594"/>
    </location>
</feature>
<evidence type="ECO:0000313" key="12">
    <source>
        <dbReference type="EMBL" id="JAV89483.1"/>
    </source>
</evidence>
<keyword evidence="4 7" id="KW-0378">Hydrolase</keyword>
<evidence type="ECO:0000256" key="1">
    <source>
        <dbReference type="ARBA" id="ARBA00001231"/>
    </source>
</evidence>
<evidence type="ECO:0000259" key="10">
    <source>
        <dbReference type="Pfam" id="PF00728"/>
    </source>
</evidence>
<comment type="similarity">
    <text evidence="2 7">Belongs to the glycosyl hydrolase 20 family.</text>
</comment>
<keyword evidence="9" id="KW-0812">Transmembrane</keyword>
<reference evidence="12" key="1">
    <citation type="journal article" date="2016" name="Sci. Rep.">
        <title>Molecular characterization of firefly nuptial gifts: a multi-omics approach sheds light on postcopulatory sexual selection.</title>
        <authorList>
            <person name="Al-Wathiqui N."/>
            <person name="Fallon T.R."/>
            <person name="South A."/>
            <person name="Weng J.K."/>
            <person name="Lewis S.M."/>
        </authorList>
    </citation>
    <scope>NUCLEOTIDE SEQUENCE</scope>
</reference>
<keyword evidence="3" id="KW-0732">Signal</keyword>
<evidence type="ECO:0000256" key="2">
    <source>
        <dbReference type="ARBA" id="ARBA00006285"/>
    </source>
</evidence>
<keyword evidence="6 7" id="KW-0326">Glycosidase</keyword>
<dbReference type="EMBL" id="GEZM01019981">
    <property type="protein sequence ID" value="JAV89483.1"/>
    <property type="molecule type" value="Transcribed_RNA"/>
</dbReference>
<dbReference type="PANTHER" id="PTHR22600">
    <property type="entry name" value="BETA-HEXOSAMINIDASE"/>
    <property type="match status" value="1"/>
</dbReference>
<feature type="active site" description="Proton donor" evidence="8">
    <location>
        <position position="415"/>
    </location>
</feature>
<dbReference type="PANTHER" id="PTHR22600:SF3">
    <property type="entry name" value="BETA-HEXOSAMINIDASE FDL-RELATED"/>
    <property type="match status" value="1"/>
</dbReference>
<dbReference type="GO" id="GO:0005975">
    <property type="term" value="P:carbohydrate metabolic process"/>
    <property type="evidence" value="ECO:0007669"/>
    <property type="project" value="InterPro"/>
</dbReference>
<accession>A0A1Y1MUX2</accession>
<evidence type="ECO:0000256" key="9">
    <source>
        <dbReference type="SAM" id="Phobius"/>
    </source>
</evidence>
<dbReference type="GO" id="GO:0016231">
    <property type="term" value="F:beta-N-acetylglucosaminidase activity"/>
    <property type="evidence" value="ECO:0007669"/>
    <property type="project" value="TreeGrafter"/>
</dbReference>
<evidence type="ECO:0000256" key="6">
    <source>
        <dbReference type="ARBA" id="ARBA00023295"/>
    </source>
</evidence>
<evidence type="ECO:0000256" key="7">
    <source>
        <dbReference type="PIRNR" id="PIRNR001093"/>
    </source>
</evidence>
<dbReference type="GO" id="GO:0005886">
    <property type="term" value="C:plasma membrane"/>
    <property type="evidence" value="ECO:0007669"/>
    <property type="project" value="TreeGrafter"/>
</dbReference>
<dbReference type="PIRSF" id="PIRSF001093">
    <property type="entry name" value="B-hxosamndse_ab_euk"/>
    <property type="match status" value="1"/>
</dbReference>
<dbReference type="Gene3D" id="3.20.20.80">
    <property type="entry name" value="Glycosidases"/>
    <property type="match status" value="1"/>
</dbReference>
<dbReference type="GO" id="GO:0030203">
    <property type="term" value="P:glycosaminoglycan metabolic process"/>
    <property type="evidence" value="ECO:0007669"/>
    <property type="project" value="TreeGrafter"/>
</dbReference>
<dbReference type="CDD" id="cd06562">
    <property type="entry name" value="GH20_HexA_HexB-like"/>
    <property type="match status" value="1"/>
</dbReference>
<keyword evidence="9" id="KW-1133">Transmembrane helix</keyword>
<dbReference type="InterPro" id="IPR029019">
    <property type="entry name" value="HEX_eukaryotic_N"/>
</dbReference>
<evidence type="ECO:0000259" key="11">
    <source>
        <dbReference type="Pfam" id="PF14845"/>
    </source>
</evidence>
<evidence type="ECO:0000256" key="5">
    <source>
        <dbReference type="ARBA" id="ARBA00023180"/>
    </source>
</evidence>
<dbReference type="InterPro" id="IPR017853">
    <property type="entry name" value="GH"/>
</dbReference>
<dbReference type="AlphaFoldDB" id="A0A1Y1MUX2"/>
<evidence type="ECO:0000256" key="8">
    <source>
        <dbReference type="PIRSR" id="PIRSR001093-1"/>
    </source>
</evidence>
<dbReference type="FunFam" id="3.20.20.80:FF:000063">
    <property type="entry name" value="Beta-hexosaminidase"/>
    <property type="match status" value="1"/>
</dbReference>
<dbReference type="InterPro" id="IPR015883">
    <property type="entry name" value="Glyco_hydro_20_cat"/>
</dbReference>
<proteinExistence type="inferred from homology"/>
<evidence type="ECO:0000256" key="3">
    <source>
        <dbReference type="ARBA" id="ARBA00022729"/>
    </source>
</evidence>
<dbReference type="SUPFAM" id="SSF55545">
    <property type="entry name" value="beta-N-acetylhexosaminidase-like domain"/>
    <property type="match status" value="1"/>
</dbReference>
<feature type="domain" description="Beta-hexosaminidase eukaryotic type N-terminal" evidence="11">
    <location>
        <begin position="103"/>
        <end position="224"/>
    </location>
</feature>
<keyword evidence="5" id="KW-0325">Glycoprotein</keyword>
<name>A0A1Y1MUX2_PHOPY</name>
<dbReference type="Pfam" id="PF14845">
    <property type="entry name" value="Glycohydro_20b2"/>
    <property type="match status" value="1"/>
</dbReference>
<comment type="catalytic activity">
    <reaction evidence="1 7">
        <text>Hydrolysis of terminal non-reducing N-acetyl-D-hexosamine residues in N-acetyl-beta-D-hexosaminides.</text>
        <dbReference type="EC" id="3.2.1.52"/>
    </reaction>
</comment>
<dbReference type="PRINTS" id="PR00738">
    <property type="entry name" value="GLHYDRLASE20"/>
</dbReference>
<dbReference type="SUPFAM" id="SSF51445">
    <property type="entry name" value="(Trans)glycosidases"/>
    <property type="match status" value="1"/>
</dbReference>
<organism evidence="12">
    <name type="scientific">Photinus pyralis</name>
    <name type="common">Common eastern firefly</name>
    <name type="synonym">Lampyris pyralis</name>
    <dbReference type="NCBI Taxonomy" id="7054"/>
    <lineage>
        <taxon>Eukaryota</taxon>
        <taxon>Metazoa</taxon>
        <taxon>Ecdysozoa</taxon>
        <taxon>Arthropoda</taxon>
        <taxon>Hexapoda</taxon>
        <taxon>Insecta</taxon>
        <taxon>Pterygota</taxon>
        <taxon>Neoptera</taxon>
        <taxon>Endopterygota</taxon>
        <taxon>Coleoptera</taxon>
        <taxon>Polyphaga</taxon>
        <taxon>Elateriformia</taxon>
        <taxon>Elateroidea</taxon>
        <taxon>Lampyridae</taxon>
        <taxon>Lampyrinae</taxon>
        <taxon>Photinus</taxon>
    </lineage>
</organism>
<evidence type="ECO:0000256" key="4">
    <source>
        <dbReference type="ARBA" id="ARBA00022801"/>
    </source>
</evidence>
<sequence length="643" mass="73121">MKCPPIMFKQIVRPLGLKKVLYFLLLMCGVLIFYLMRHQFTSSRKHQPRLSAKHQETITKSPQDGVWTWKCQTDKCQRHAKTPEDGQSVSLTTCNMLCGNMQLWPSPTGPVTLGSRALIFSLDQIHLETVLVGPVKDLLDKAFASFVGNVEKLTRNKNGDFKHSDINKFRVYVNVINSDITKLQIGTNESYSLTLKTIDTDLVASIKASTFFGARHALETLSQLIWWDEFAHGGVLKVLKIASISDSPAFPYRGIMVDTARNFIPIESIKRVLTGMAANKLNVFHWHITDSQSFPFASPRVPKMSKFGAYSSDMVYHPEDIKDVVDYARVRGIRVVIEIDTPAHAGNGWNWGPTESLGDLAVCVNQQPWSAYCGEPPCGQLNPTNPNMYNVLEKLYKDILDLSEETEIFHLGGDEVNLECWGREVKWNNPKTNYTDLHDLWGVFTLKALERLKNANGGRLPKYVVMWSSNLSKKPYTSKYLNKHNIIIQAWGPFQWGQTTDLLQEGYRLIISHVDAWYLDCGFGRWRETGEAACDPYRTWQSIYSHRPWESISVSKEKILGGEACLWSEQVDSDSLDGRLWPRAAAFAERVWTDPVTNQINGFALDENVYTRLSTQRDRLVERGLIAEAIWPQWCTQNPGMCL</sequence>
<dbReference type="InterPro" id="IPR025705">
    <property type="entry name" value="Beta_hexosaminidase_sua/sub"/>
</dbReference>
<protein>
    <recommendedName>
        <fullName evidence="7">Beta-hexosaminidase</fullName>
        <ecNumber evidence="7">3.2.1.52</ecNumber>
    </recommendedName>
</protein>